<comment type="pathway">
    <text evidence="1 8">Cofactor biosynthesis; (R)-pantothenate biosynthesis; (R)-pantothenate from (R)-pantoate and beta-alanine: step 1/1.</text>
</comment>
<accession>A0A921T5R3</accession>
<keyword evidence="4 8" id="KW-0566">Pantothenate biosynthesis</keyword>
<dbReference type="Gene3D" id="3.40.50.620">
    <property type="entry name" value="HUPs"/>
    <property type="match status" value="1"/>
</dbReference>
<dbReference type="GO" id="GO:0005524">
    <property type="term" value="F:ATP binding"/>
    <property type="evidence" value="ECO:0007669"/>
    <property type="project" value="UniProtKB-KW"/>
</dbReference>
<feature type="binding site" evidence="8">
    <location>
        <position position="59"/>
    </location>
    <ligand>
        <name>beta-alanine</name>
        <dbReference type="ChEBI" id="CHEBI:57966"/>
    </ligand>
</feature>
<comment type="miscellaneous">
    <text evidence="8">The reaction proceeds by a bi uni uni bi ping pong mechanism.</text>
</comment>
<dbReference type="Pfam" id="PF02569">
    <property type="entry name" value="Pantoate_ligase"/>
    <property type="match status" value="1"/>
</dbReference>
<feature type="active site" description="Proton donor" evidence="8">
    <location>
        <position position="35"/>
    </location>
</feature>
<dbReference type="PANTHER" id="PTHR21299:SF1">
    <property type="entry name" value="PANTOATE--BETA-ALANINE LIGASE"/>
    <property type="match status" value="1"/>
</dbReference>
<dbReference type="Proteomes" id="UP000700212">
    <property type="component" value="Unassembled WGS sequence"/>
</dbReference>
<feature type="binding site" evidence="8">
    <location>
        <begin position="145"/>
        <end position="148"/>
    </location>
    <ligand>
        <name>ATP</name>
        <dbReference type="ChEBI" id="CHEBI:30616"/>
    </ligand>
</feature>
<keyword evidence="5 8" id="KW-0547">Nucleotide-binding</keyword>
<comment type="subunit">
    <text evidence="8">Homodimer.</text>
</comment>
<reference evidence="9" key="2">
    <citation type="submission" date="2021-09" db="EMBL/GenBank/DDBJ databases">
        <authorList>
            <person name="Gilroy R."/>
        </authorList>
    </citation>
    <scope>NUCLEOTIDE SEQUENCE</scope>
    <source>
        <strain evidence="9">CHK160-4876</strain>
    </source>
</reference>
<evidence type="ECO:0000256" key="6">
    <source>
        <dbReference type="ARBA" id="ARBA00022840"/>
    </source>
</evidence>
<comment type="caution">
    <text evidence="9">The sequence shown here is derived from an EMBL/GenBank/DDBJ whole genome shotgun (WGS) entry which is preliminary data.</text>
</comment>
<feature type="binding site" evidence="8">
    <location>
        <position position="59"/>
    </location>
    <ligand>
        <name>(R)-pantoate</name>
        <dbReference type="ChEBI" id="CHEBI:15980"/>
    </ligand>
</feature>
<evidence type="ECO:0000256" key="5">
    <source>
        <dbReference type="ARBA" id="ARBA00022741"/>
    </source>
</evidence>
<proteinExistence type="inferred from homology"/>
<evidence type="ECO:0000256" key="8">
    <source>
        <dbReference type="HAMAP-Rule" id="MF_00158"/>
    </source>
</evidence>
<dbReference type="InterPro" id="IPR042176">
    <property type="entry name" value="Pantoate_ligase_C"/>
</dbReference>
<dbReference type="SUPFAM" id="SSF52374">
    <property type="entry name" value="Nucleotidylyl transferase"/>
    <property type="match status" value="1"/>
</dbReference>
<name>A0A921T5R3_9BACL</name>
<reference evidence="9" key="1">
    <citation type="journal article" date="2021" name="PeerJ">
        <title>Extensive microbial diversity within the chicken gut microbiome revealed by metagenomics and culture.</title>
        <authorList>
            <person name="Gilroy R."/>
            <person name="Ravi A."/>
            <person name="Getino M."/>
            <person name="Pursley I."/>
            <person name="Horton D.L."/>
            <person name="Alikhan N.F."/>
            <person name="Baker D."/>
            <person name="Gharbi K."/>
            <person name="Hall N."/>
            <person name="Watson M."/>
            <person name="Adriaenssens E.M."/>
            <person name="Foster-Nyarko E."/>
            <person name="Jarju S."/>
            <person name="Secka A."/>
            <person name="Antonio M."/>
            <person name="Oren A."/>
            <person name="Chaudhuri R.R."/>
            <person name="La Ragione R."/>
            <person name="Hildebrand F."/>
            <person name="Pallen M.J."/>
        </authorList>
    </citation>
    <scope>NUCLEOTIDE SEQUENCE</scope>
    <source>
        <strain evidence="9">CHK160-4876</strain>
    </source>
</reference>
<evidence type="ECO:0000256" key="4">
    <source>
        <dbReference type="ARBA" id="ARBA00022655"/>
    </source>
</evidence>
<keyword evidence="6 8" id="KW-0067">ATP-binding</keyword>
<evidence type="ECO:0000256" key="3">
    <source>
        <dbReference type="ARBA" id="ARBA00022598"/>
    </source>
</evidence>
<protein>
    <recommendedName>
        <fullName evidence="8">Pantothenate synthetase</fullName>
        <shortName evidence="8">PS</shortName>
        <ecNumber evidence="8">6.3.2.1</ecNumber>
    </recommendedName>
    <alternativeName>
        <fullName evidence="8">Pantoate--beta-alanine ligase</fullName>
    </alternativeName>
    <alternativeName>
        <fullName evidence="8">Pantoate-activating enzyme</fullName>
    </alternativeName>
</protein>
<feature type="binding site" evidence="8">
    <location>
        <begin position="182"/>
        <end position="185"/>
    </location>
    <ligand>
        <name>ATP</name>
        <dbReference type="ChEBI" id="CHEBI:30616"/>
    </ligand>
</feature>
<dbReference type="GO" id="GO:0015940">
    <property type="term" value="P:pantothenate biosynthetic process"/>
    <property type="evidence" value="ECO:0007669"/>
    <property type="project" value="UniProtKB-UniRule"/>
</dbReference>
<dbReference type="FunFam" id="3.40.50.620:FF:000013">
    <property type="entry name" value="Pantothenate synthetase"/>
    <property type="match status" value="1"/>
</dbReference>
<evidence type="ECO:0000313" key="10">
    <source>
        <dbReference type="Proteomes" id="UP000700212"/>
    </source>
</evidence>
<feature type="binding site" evidence="8">
    <location>
        <position position="151"/>
    </location>
    <ligand>
        <name>(R)-pantoate</name>
        <dbReference type="ChEBI" id="CHEBI:15980"/>
    </ligand>
</feature>
<dbReference type="CDD" id="cd00560">
    <property type="entry name" value="PanC"/>
    <property type="match status" value="1"/>
</dbReference>
<comment type="similarity">
    <text evidence="2 8">Belongs to the pantothenate synthetase family.</text>
</comment>
<dbReference type="EMBL" id="DYTV01000121">
    <property type="protein sequence ID" value="HJH11822.1"/>
    <property type="molecule type" value="Genomic_DNA"/>
</dbReference>
<dbReference type="GO" id="GO:0004592">
    <property type="term" value="F:pantoate-beta-alanine ligase activity"/>
    <property type="evidence" value="ECO:0007669"/>
    <property type="project" value="UniProtKB-UniRule"/>
</dbReference>
<sequence length="272" mass="29964">MQVITEITQLRKALSSLRQGSIALVPTMGYLHEGHLALVAAAKAQNDTVVMSIFVNPTQFGPNEDFESYPRDLARDSKLAAEAGVDFIFAPSVEEMYPVNGSVVLQAGAMASKLCGASRPTHFDGVVQVVAKLFNIVQPTRAYFGQKDAQQLAIIETMVRDFNFPIEICAVPIVREVDGLAKSSRNVYLTKEQRDKAPAIYKELTRLQQGKQTREATKEAIERATGGKIDYLTKLAYPDLTEPTASTKRFVLAVAVFVGKTRLIDNIIWEVV</sequence>
<dbReference type="GO" id="GO:0005829">
    <property type="term" value="C:cytosol"/>
    <property type="evidence" value="ECO:0007669"/>
    <property type="project" value="TreeGrafter"/>
</dbReference>
<evidence type="ECO:0000313" key="9">
    <source>
        <dbReference type="EMBL" id="HJH11822.1"/>
    </source>
</evidence>
<dbReference type="AlphaFoldDB" id="A0A921T5R3"/>
<dbReference type="Gene3D" id="3.30.1300.10">
    <property type="entry name" value="Pantoate-beta-alanine ligase, C-terminal domain"/>
    <property type="match status" value="1"/>
</dbReference>
<dbReference type="EC" id="6.3.2.1" evidence="8"/>
<evidence type="ECO:0000256" key="1">
    <source>
        <dbReference type="ARBA" id="ARBA00004990"/>
    </source>
</evidence>
<feature type="binding site" evidence="8">
    <location>
        <position position="174"/>
    </location>
    <ligand>
        <name>ATP</name>
        <dbReference type="ChEBI" id="CHEBI:30616"/>
    </ligand>
</feature>
<dbReference type="InterPro" id="IPR014729">
    <property type="entry name" value="Rossmann-like_a/b/a_fold"/>
</dbReference>
<feature type="binding site" evidence="8">
    <location>
        <begin position="28"/>
        <end position="35"/>
    </location>
    <ligand>
        <name>ATP</name>
        <dbReference type="ChEBI" id="CHEBI:30616"/>
    </ligand>
</feature>
<evidence type="ECO:0000256" key="7">
    <source>
        <dbReference type="ARBA" id="ARBA00048258"/>
    </source>
</evidence>
<gene>
    <name evidence="8 9" type="primary">panC</name>
    <name evidence="9" type="ORF">K8V30_09095</name>
</gene>
<dbReference type="InterPro" id="IPR003721">
    <property type="entry name" value="Pantoate_ligase"/>
</dbReference>
<evidence type="ECO:0000256" key="2">
    <source>
        <dbReference type="ARBA" id="ARBA00009256"/>
    </source>
</evidence>
<keyword evidence="8" id="KW-0963">Cytoplasm</keyword>
<dbReference type="HAMAP" id="MF_00158">
    <property type="entry name" value="PanC"/>
    <property type="match status" value="1"/>
</dbReference>
<keyword evidence="3 8" id="KW-0436">Ligase</keyword>
<comment type="function">
    <text evidence="8">Catalyzes the condensation of pantoate with beta-alanine in an ATP-dependent reaction via a pantoyl-adenylate intermediate.</text>
</comment>
<organism evidence="9 10">
    <name type="scientific">Metalysinibacillus jejuensis</name>
    <dbReference type="NCBI Taxonomy" id="914327"/>
    <lineage>
        <taxon>Bacteria</taxon>
        <taxon>Bacillati</taxon>
        <taxon>Bacillota</taxon>
        <taxon>Bacilli</taxon>
        <taxon>Bacillales</taxon>
        <taxon>Caryophanaceae</taxon>
        <taxon>Metalysinibacillus</taxon>
    </lineage>
</organism>
<comment type="subcellular location">
    <subcellularLocation>
        <location evidence="8">Cytoplasm</location>
    </subcellularLocation>
</comment>
<dbReference type="NCBIfam" id="TIGR00018">
    <property type="entry name" value="panC"/>
    <property type="match status" value="1"/>
</dbReference>
<dbReference type="PANTHER" id="PTHR21299">
    <property type="entry name" value="CYTIDYLATE KINASE/PANTOATE-BETA-ALANINE LIGASE"/>
    <property type="match status" value="1"/>
</dbReference>
<comment type="catalytic activity">
    <reaction evidence="7 8">
        <text>(R)-pantoate + beta-alanine + ATP = (R)-pantothenate + AMP + diphosphate + H(+)</text>
        <dbReference type="Rhea" id="RHEA:10912"/>
        <dbReference type="ChEBI" id="CHEBI:15378"/>
        <dbReference type="ChEBI" id="CHEBI:15980"/>
        <dbReference type="ChEBI" id="CHEBI:29032"/>
        <dbReference type="ChEBI" id="CHEBI:30616"/>
        <dbReference type="ChEBI" id="CHEBI:33019"/>
        <dbReference type="ChEBI" id="CHEBI:57966"/>
        <dbReference type="ChEBI" id="CHEBI:456215"/>
        <dbReference type="EC" id="6.3.2.1"/>
    </reaction>
</comment>